<evidence type="ECO:0000313" key="9">
    <source>
        <dbReference type="Proteomes" id="UP000601435"/>
    </source>
</evidence>
<dbReference type="GO" id="GO:0048240">
    <property type="term" value="P:sperm capacitation"/>
    <property type="evidence" value="ECO:0007669"/>
    <property type="project" value="TreeGrafter"/>
</dbReference>
<protein>
    <submittedName>
        <fullName evidence="8">Catsper1 protein</fullName>
    </submittedName>
</protein>
<dbReference type="SUPFAM" id="SSF81324">
    <property type="entry name" value="Voltage-gated potassium channels"/>
    <property type="match status" value="1"/>
</dbReference>
<dbReference type="EMBL" id="CAJNJA010020544">
    <property type="protein sequence ID" value="CAE7461509.1"/>
    <property type="molecule type" value="Genomic_DNA"/>
</dbReference>
<dbReference type="Pfam" id="PF00520">
    <property type="entry name" value="Ion_trans"/>
    <property type="match status" value="1"/>
</dbReference>
<dbReference type="OrthoDB" id="431720at2759"/>
<feature type="non-terminal residue" evidence="8">
    <location>
        <position position="391"/>
    </location>
</feature>
<feature type="transmembrane region" description="Helical" evidence="6">
    <location>
        <begin position="303"/>
        <end position="325"/>
    </location>
</feature>
<dbReference type="GO" id="GO:0036128">
    <property type="term" value="C:CatSper complex"/>
    <property type="evidence" value="ECO:0007669"/>
    <property type="project" value="TreeGrafter"/>
</dbReference>
<dbReference type="GO" id="GO:0001669">
    <property type="term" value="C:acrosomal vesicle"/>
    <property type="evidence" value="ECO:0007669"/>
    <property type="project" value="TreeGrafter"/>
</dbReference>
<comment type="subcellular location">
    <subcellularLocation>
        <location evidence="1">Membrane</location>
        <topology evidence="1">Multi-pass membrane protein</topology>
    </subcellularLocation>
</comment>
<feature type="transmembrane region" description="Helical" evidence="6">
    <location>
        <begin position="268"/>
        <end position="291"/>
    </location>
</feature>
<dbReference type="PANTHER" id="PTHR47131:SF1">
    <property type="entry name" value="CATION CHANNEL SPERM-ASSOCIATED PROTEIN 3"/>
    <property type="match status" value="1"/>
</dbReference>
<keyword evidence="9" id="KW-1185">Reference proteome</keyword>
<dbReference type="Proteomes" id="UP000601435">
    <property type="component" value="Unassembled WGS sequence"/>
</dbReference>
<feature type="compositionally biased region" description="Basic and acidic residues" evidence="5">
    <location>
        <begin position="189"/>
        <end position="204"/>
    </location>
</feature>
<evidence type="ECO:0000256" key="5">
    <source>
        <dbReference type="SAM" id="MobiDB-lite"/>
    </source>
</evidence>
<feature type="domain" description="Ion transport" evidence="7">
    <location>
        <begin position="223"/>
        <end position="386"/>
    </location>
</feature>
<keyword evidence="4 6" id="KW-0472">Membrane</keyword>
<accession>A0A812RZH3</accession>
<proteinExistence type="predicted"/>
<evidence type="ECO:0000256" key="1">
    <source>
        <dbReference type="ARBA" id="ARBA00004141"/>
    </source>
</evidence>
<reference evidence="8" key="1">
    <citation type="submission" date="2021-02" db="EMBL/GenBank/DDBJ databases">
        <authorList>
            <person name="Dougan E. K."/>
            <person name="Rhodes N."/>
            <person name="Thang M."/>
            <person name="Chan C."/>
        </authorList>
    </citation>
    <scope>NUCLEOTIDE SEQUENCE</scope>
</reference>
<dbReference type="GO" id="GO:0006814">
    <property type="term" value="P:sodium ion transport"/>
    <property type="evidence" value="ECO:0007669"/>
    <property type="project" value="TreeGrafter"/>
</dbReference>
<evidence type="ECO:0000256" key="3">
    <source>
        <dbReference type="ARBA" id="ARBA00022989"/>
    </source>
</evidence>
<dbReference type="Gene3D" id="1.20.120.350">
    <property type="entry name" value="Voltage-gated potassium channels. Chain C"/>
    <property type="match status" value="1"/>
</dbReference>
<evidence type="ECO:0000313" key="8">
    <source>
        <dbReference type="EMBL" id="CAE7461509.1"/>
    </source>
</evidence>
<keyword evidence="3 6" id="KW-1133">Transmembrane helix</keyword>
<feature type="transmembrane region" description="Helical" evidence="6">
    <location>
        <begin position="366"/>
        <end position="388"/>
    </location>
</feature>
<feature type="region of interest" description="Disordered" evidence="5">
    <location>
        <begin position="168"/>
        <end position="204"/>
    </location>
</feature>
<dbReference type="AlphaFoldDB" id="A0A812RZH3"/>
<evidence type="ECO:0000259" key="7">
    <source>
        <dbReference type="Pfam" id="PF00520"/>
    </source>
</evidence>
<comment type="caution">
    <text evidence="8">The sequence shown here is derived from an EMBL/GenBank/DDBJ whole genome shotgun (WGS) entry which is preliminary data.</text>
</comment>
<dbReference type="PANTHER" id="PTHR47131">
    <property type="entry name" value="CATION CHANNEL SPERM-ASSOCIATED PROTEIN 3"/>
    <property type="match status" value="1"/>
</dbReference>
<evidence type="ECO:0000256" key="4">
    <source>
        <dbReference type="ARBA" id="ARBA00023136"/>
    </source>
</evidence>
<organism evidence="8 9">
    <name type="scientific">Symbiodinium necroappetens</name>
    <dbReference type="NCBI Taxonomy" id="1628268"/>
    <lineage>
        <taxon>Eukaryota</taxon>
        <taxon>Sar</taxon>
        <taxon>Alveolata</taxon>
        <taxon>Dinophyceae</taxon>
        <taxon>Suessiales</taxon>
        <taxon>Symbiodiniaceae</taxon>
        <taxon>Symbiodinium</taxon>
    </lineage>
</organism>
<sequence length="391" mass="43064">MRVRHITSSTRCVFHVLAAALESPSHVPLGPIGQMVETGPGVTFADIPTGAGLDQLSESLIGELSQLGSSYENELRKALGQYHEKLVQVLAPGDVKGMLQPAEFQDRLQRFALQAQCRPCAEEDGELPSFDAVPKKPHHGGVEFGDESLEDPWMPCLTKASSSTSGVQSVEVDIPSPVSGATSSFSKRLANERRKSRTSSDDAKPPLHLQLMGLMETFETTRVDCIMGILVVLNSIVMALELECDGQANASFVGLTPAWNCAESSKEVVFLVLEHIFTWIFALELVVRLYFLRWAYFRDILNCVDVLLVALPMLDLYVFTPLAGYSHNIELLRVLRLAKMVRAIRIMRTLRLFQGLRLLVQACSSFLPSLAWSMILLAVCMMVGGLVMGNL</sequence>
<dbReference type="InterPro" id="IPR005821">
    <property type="entry name" value="Ion_trans_dom"/>
</dbReference>
<keyword evidence="2 6" id="KW-0812">Transmembrane</keyword>
<dbReference type="InterPro" id="IPR027359">
    <property type="entry name" value="Volt_channel_dom_sf"/>
</dbReference>
<evidence type="ECO:0000256" key="2">
    <source>
        <dbReference type="ARBA" id="ARBA00022692"/>
    </source>
</evidence>
<name>A0A812RZH3_9DINO</name>
<dbReference type="GO" id="GO:0030317">
    <property type="term" value="P:flagellated sperm motility"/>
    <property type="evidence" value="ECO:0007669"/>
    <property type="project" value="TreeGrafter"/>
</dbReference>
<gene>
    <name evidence="8" type="primary">Catsper1</name>
    <name evidence="8" type="ORF">SNEC2469_LOCUS12912</name>
</gene>
<dbReference type="GO" id="GO:0005245">
    <property type="term" value="F:voltage-gated calcium channel activity"/>
    <property type="evidence" value="ECO:0007669"/>
    <property type="project" value="TreeGrafter"/>
</dbReference>
<evidence type="ECO:0000256" key="6">
    <source>
        <dbReference type="SAM" id="Phobius"/>
    </source>
</evidence>